<evidence type="ECO:0000313" key="2">
    <source>
        <dbReference type="EMBL" id="KMZ68807.1"/>
    </source>
</evidence>
<keyword evidence="1" id="KW-1133">Transmembrane helix</keyword>
<feature type="transmembrane region" description="Helical" evidence="1">
    <location>
        <begin position="38"/>
        <end position="57"/>
    </location>
</feature>
<organism evidence="2 3">
    <name type="scientific">Zostera marina</name>
    <name type="common">Eelgrass</name>
    <dbReference type="NCBI Taxonomy" id="29655"/>
    <lineage>
        <taxon>Eukaryota</taxon>
        <taxon>Viridiplantae</taxon>
        <taxon>Streptophyta</taxon>
        <taxon>Embryophyta</taxon>
        <taxon>Tracheophyta</taxon>
        <taxon>Spermatophyta</taxon>
        <taxon>Magnoliopsida</taxon>
        <taxon>Liliopsida</taxon>
        <taxon>Zosteraceae</taxon>
        <taxon>Zostera</taxon>
    </lineage>
</organism>
<dbReference type="PANTHER" id="PTHR33133:SF5">
    <property type="entry name" value="OS08G0107100 PROTEIN"/>
    <property type="match status" value="1"/>
</dbReference>
<dbReference type="Proteomes" id="UP000036987">
    <property type="component" value="Unassembled WGS sequence"/>
</dbReference>
<keyword evidence="1" id="KW-0812">Transmembrane</keyword>
<protein>
    <recommendedName>
        <fullName evidence="4">Transmembrane protein</fullName>
    </recommendedName>
</protein>
<dbReference type="EMBL" id="LFYR01000811">
    <property type="protein sequence ID" value="KMZ68807.1"/>
    <property type="molecule type" value="Genomic_DNA"/>
</dbReference>
<feature type="transmembrane region" description="Helical" evidence="1">
    <location>
        <begin position="261"/>
        <end position="293"/>
    </location>
</feature>
<comment type="caution">
    <text evidence="2">The sequence shown here is derived from an EMBL/GenBank/DDBJ whole genome shotgun (WGS) entry which is preliminary data.</text>
</comment>
<dbReference type="PANTHER" id="PTHR33133">
    <property type="entry name" value="OS08G0107100 PROTEIN-RELATED"/>
    <property type="match status" value="1"/>
</dbReference>
<evidence type="ECO:0000313" key="3">
    <source>
        <dbReference type="Proteomes" id="UP000036987"/>
    </source>
</evidence>
<proteinExistence type="predicted"/>
<name>A0A0K9PKN9_ZOSMR</name>
<evidence type="ECO:0000256" key="1">
    <source>
        <dbReference type="SAM" id="Phobius"/>
    </source>
</evidence>
<gene>
    <name evidence="2" type="ORF">ZOSMA_22G01020</name>
</gene>
<dbReference type="GO" id="GO:0016020">
    <property type="term" value="C:membrane"/>
    <property type="evidence" value="ECO:0000318"/>
    <property type="project" value="GO_Central"/>
</dbReference>
<reference evidence="3" key="1">
    <citation type="journal article" date="2016" name="Nature">
        <title>The genome of the seagrass Zostera marina reveals angiosperm adaptation to the sea.</title>
        <authorList>
            <person name="Olsen J.L."/>
            <person name="Rouze P."/>
            <person name="Verhelst B."/>
            <person name="Lin Y.-C."/>
            <person name="Bayer T."/>
            <person name="Collen J."/>
            <person name="Dattolo E."/>
            <person name="De Paoli E."/>
            <person name="Dittami S."/>
            <person name="Maumus F."/>
            <person name="Michel G."/>
            <person name="Kersting A."/>
            <person name="Lauritano C."/>
            <person name="Lohaus R."/>
            <person name="Toepel M."/>
            <person name="Tonon T."/>
            <person name="Vanneste K."/>
            <person name="Amirebrahimi M."/>
            <person name="Brakel J."/>
            <person name="Bostroem C."/>
            <person name="Chovatia M."/>
            <person name="Grimwood J."/>
            <person name="Jenkins J.W."/>
            <person name="Jueterbock A."/>
            <person name="Mraz A."/>
            <person name="Stam W.T."/>
            <person name="Tice H."/>
            <person name="Bornberg-Bauer E."/>
            <person name="Green P.J."/>
            <person name="Pearson G.A."/>
            <person name="Procaccini G."/>
            <person name="Duarte C.M."/>
            <person name="Schmutz J."/>
            <person name="Reusch T.B.H."/>
            <person name="Van de Peer Y."/>
        </authorList>
    </citation>
    <scope>NUCLEOTIDE SEQUENCE [LARGE SCALE GENOMIC DNA]</scope>
    <source>
        <strain evidence="3">cv. Finnish</strain>
    </source>
</reference>
<feature type="transmembrane region" description="Helical" evidence="1">
    <location>
        <begin position="142"/>
        <end position="170"/>
    </location>
</feature>
<dbReference type="OMA" id="FGICKEA"/>
<dbReference type="AlphaFoldDB" id="A0A0K9PKN9"/>
<sequence length="332" mass="37802">MDREPEEMQNLGFVEAYNEAYKLIVSCRELFSKIAASLILPLSFLFLAQIQISYLIFAKIDTNVDALEKTVDGSSAQQRIMARLLSEWSTYLLFKGVYLIGVLIFSLLSTSAVVYTVACIYTAKDVSFRKILTVVPKVWKRLMVTFLWSFLVLFIYNFIFLFILLIIVFGPGGSPIGIFLGIIIILLYFPGLIYISIVWHLASVVSVLEDTYGIAAMQKSKNLIRGKDWVVALIYLFAQMTFIGVEFLFRNVVVHSTNSWFVVRLVYAAVILAALTLVLLVVLVVQTVVYFICKSYHHESIDKSSLSDHLEVYMGEYVPLREKDVQLQQFDI</sequence>
<accession>A0A0K9PKN9</accession>
<feature type="transmembrane region" description="Helical" evidence="1">
    <location>
        <begin position="176"/>
        <end position="208"/>
    </location>
</feature>
<dbReference type="OrthoDB" id="1908649at2759"/>
<evidence type="ECO:0008006" key="4">
    <source>
        <dbReference type="Google" id="ProtNLM"/>
    </source>
</evidence>
<keyword evidence="3" id="KW-1185">Reference proteome</keyword>
<keyword evidence="1" id="KW-0472">Membrane</keyword>
<feature type="transmembrane region" description="Helical" evidence="1">
    <location>
        <begin position="97"/>
        <end position="121"/>
    </location>
</feature>
<feature type="transmembrane region" description="Helical" evidence="1">
    <location>
        <begin position="229"/>
        <end position="249"/>
    </location>
</feature>